<dbReference type="AlphaFoldDB" id="A0A815VW59"/>
<evidence type="ECO:0008006" key="8">
    <source>
        <dbReference type="Google" id="ProtNLM"/>
    </source>
</evidence>
<comment type="similarity">
    <text evidence="1">Belongs to the short-chain dehydrogenases/reductases (SDR) family.</text>
</comment>
<protein>
    <recommendedName>
        <fullName evidence="8">NAD(P)-binding protein</fullName>
    </recommendedName>
</protein>
<dbReference type="Proteomes" id="UP000663829">
    <property type="component" value="Unassembled WGS sequence"/>
</dbReference>
<keyword evidence="7" id="KW-1185">Reference proteome</keyword>
<accession>A0A815VW59</accession>
<organism evidence="4 7">
    <name type="scientific">Didymodactylos carnosus</name>
    <dbReference type="NCBI Taxonomy" id="1234261"/>
    <lineage>
        <taxon>Eukaryota</taxon>
        <taxon>Metazoa</taxon>
        <taxon>Spiralia</taxon>
        <taxon>Gnathifera</taxon>
        <taxon>Rotifera</taxon>
        <taxon>Eurotatoria</taxon>
        <taxon>Bdelloidea</taxon>
        <taxon>Philodinida</taxon>
        <taxon>Philodinidae</taxon>
        <taxon>Didymodactylos</taxon>
    </lineage>
</organism>
<dbReference type="Proteomes" id="UP000682733">
    <property type="component" value="Unassembled WGS sequence"/>
</dbReference>
<evidence type="ECO:0000256" key="2">
    <source>
        <dbReference type="ARBA" id="ARBA00023002"/>
    </source>
</evidence>
<evidence type="ECO:0000313" key="7">
    <source>
        <dbReference type="Proteomes" id="UP000663829"/>
    </source>
</evidence>
<dbReference type="PRINTS" id="PR00080">
    <property type="entry name" value="SDRFAMILY"/>
</dbReference>
<sequence>MSQISPPNLHVTVTDRVALVTGAARGIGRAIALRLAADGFHVALNDLPKMSNELEKVKTEIQLRYGDIKSCIIFADVSKQNEVREMINKTVQELGRLDVMVANAGTLWTGSFLEATEEDFDRIMNVNAKSVFFCYQEAAKQMIKQGHGGKLIAASSVNAHRPFIQSSLYAISKWGVRGMTQAAAIELAKHKINVNCYCPGVIETNMFHEGTQAMAAQTGIQVDDIRHNLVHQTTAMGRIGQPDDIAQCISFLASQGSNFVTGQSLIIDGGIHYT</sequence>
<dbReference type="PROSITE" id="PS00061">
    <property type="entry name" value="ADH_SHORT"/>
    <property type="match status" value="1"/>
</dbReference>
<gene>
    <name evidence="4" type="ORF">GPM918_LOCUS38178</name>
    <name evidence="3" type="ORF">OVA965_LOCUS16217</name>
    <name evidence="6" type="ORF">SRO942_LOCUS38984</name>
    <name evidence="5" type="ORF">TMI583_LOCUS16226</name>
</gene>
<dbReference type="NCBIfam" id="NF005559">
    <property type="entry name" value="PRK07231.1"/>
    <property type="match status" value="1"/>
</dbReference>
<dbReference type="EMBL" id="CAJOBC010090591">
    <property type="protein sequence ID" value="CAF4392748.1"/>
    <property type="molecule type" value="Genomic_DNA"/>
</dbReference>
<dbReference type="OrthoDB" id="47007at2759"/>
<dbReference type="Proteomes" id="UP000681722">
    <property type="component" value="Unassembled WGS sequence"/>
</dbReference>
<name>A0A815VW59_9BILA</name>
<evidence type="ECO:0000313" key="5">
    <source>
        <dbReference type="EMBL" id="CAF3803917.1"/>
    </source>
</evidence>
<proteinExistence type="inferred from homology"/>
<dbReference type="InterPro" id="IPR002347">
    <property type="entry name" value="SDR_fam"/>
</dbReference>
<evidence type="ECO:0000313" key="4">
    <source>
        <dbReference type="EMBL" id="CAF1533233.1"/>
    </source>
</evidence>
<dbReference type="Proteomes" id="UP000677228">
    <property type="component" value="Unassembled WGS sequence"/>
</dbReference>
<dbReference type="PRINTS" id="PR00081">
    <property type="entry name" value="GDHRDH"/>
</dbReference>
<dbReference type="EMBL" id="CAJNOQ010024996">
    <property type="protein sequence ID" value="CAF1533233.1"/>
    <property type="molecule type" value="Genomic_DNA"/>
</dbReference>
<dbReference type="PANTHER" id="PTHR43639">
    <property type="entry name" value="OXIDOREDUCTASE, SHORT-CHAIN DEHYDROGENASE/REDUCTASE FAMILY (AFU_ORTHOLOGUE AFUA_5G02870)"/>
    <property type="match status" value="1"/>
</dbReference>
<dbReference type="GO" id="GO:0016491">
    <property type="term" value="F:oxidoreductase activity"/>
    <property type="evidence" value="ECO:0007669"/>
    <property type="project" value="UniProtKB-KW"/>
</dbReference>
<dbReference type="EMBL" id="CAJNOK010007481">
    <property type="protein sequence ID" value="CAF1035643.1"/>
    <property type="molecule type" value="Genomic_DNA"/>
</dbReference>
<dbReference type="PANTHER" id="PTHR43639:SF1">
    <property type="entry name" value="SHORT-CHAIN DEHYDROGENASE_REDUCTASE FAMILY PROTEIN"/>
    <property type="match status" value="1"/>
</dbReference>
<reference evidence="4" key="1">
    <citation type="submission" date="2021-02" db="EMBL/GenBank/DDBJ databases">
        <authorList>
            <person name="Nowell W R."/>
        </authorList>
    </citation>
    <scope>NUCLEOTIDE SEQUENCE</scope>
</reference>
<evidence type="ECO:0000313" key="6">
    <source>
        <dbReference type="EMBL" id="CAF4392748.1"/>
    </source>
</evidence>
<dbReference type="Gene3D" id="3.40.50.720">
    <property type="entry name" value="NAD(P)-binding Rossmann-like Domain"/>
    <property type="match status" value="1"/>
</dbReference>
<dbReference type="EMBL" id="CAJOBA010007492">
    <property type="protein sequence ID" value="CAF3803917.1"/>
    <property type="molecule type" value="Genomic_DNA"/>
</dbReference>
<dbReference type="Pfam" id="PF13561">
    <property type="entry name" value="adh_short_C2"/>
    <property type="match status" value="1"/>
</dbReference>
<keyword evidence="2" id="KW-0560">Oxidoreductase</keyword>
<dbReference type="SUPFAM" id="SSF51735">
    <property type="entry name" value="NAD(P)-binding Rossmann-fold domains"/>
    <property type="match status" value="1"/>
</dbReference>
<evidence type="ECO:0000313" key="3">
    <source>
        <dbReference type="EMBL" id="CAF1035643.1"/>
    </source>
</evidence>
<dbReference type="InterPro" id="IPR036291">
    <property type="entry name" value="NAD(P)-bd_dom_sf"/>
</dbReference>
<evidence type="ECO:0000256" key="1">
    <source>
        <dbReference type="ARBA" id="ARBA00006484"/>
    </source>
</evidence>
<dbReference type="FunFam" id="3.40.50.720:FF:000084">
    <property type="entry name" value="Short-chain dehydrogenase reductase"/>
    <property type="match status" value="1"/>
</dbReference>
<comment type="caution">
    <text evidence="4">The sequence shown here is derived from an EMBL/GenBank/DDBJ whole genome shotgun (WGS) entry which is preliminary data.</text>
</comment>
<dbReference type="InterPro" id="IPR020904">
    <property type="entry name" value="Sc_DH/Rdtase_CS"/>
</dbReference>